<dbReference type="VEuPathDB" id="FungiDB:BD410DRAFT_772266"/>
<keyword evidence="7 9" id="KW-0408">Iron</keyword>
<gene>
    <name evidence="11" type="ORF">BD410DRAFT_772266</name>
</gene>
<dbReference type="CDD" id="cd11069">
    <property type="entry name" value="CYP_FUM15-like"/>
    <property type="match status" value="1"/>
</dbReference>
<dbReference type="InterPro" id="IPR050121">
    <property type="entry name" value="Cytochrome_P450_monoxygenase"/>
</dbReference>
<keyword evidence="4 9" id="KW-0349">Heme</keyword>
<dbReference type="InterPro" id="IPR001128">
    <property type="entry name" value="Cyt_P450"/>
</dbReference>
<dbReference type="InterPro" id="IPR002401">
    <property type="entry name" value="Cyt_P450_E_grp-I"/>
</dbReference>
<name>A0A4Y7Q0B5_9AGAM</name>
<dbReference type="PRINTS" id="PR00463">
    <property type="entry name" value="EP450I"/>
</dbReference>
<organism evidence="11 12">
    <name type="scientific">Rickenella mellea</name>
    <dbReference type="NCBI Taxonomy" id="50990"/>
    <lineage>
        <taxon>Eukaryota</taxon>
        <taxon>Fungi</taxon>
        <taxon>Dikarya</taxon>
        <taxon>Basidiomycota</taxon>
        <taxon>Agaricomycotina</taxon>
        <taxon>Agaricomycetes</taxon>
        <taxon>Hymenochaetales</taxon>
        <taxon>Rickenellaceae</taxon>
        <taxon>Rickenella</taxon>
    </lineage>
</organism>
<evidence type="ECO:0000313" key="11">
    <source>
        <dbReference type="EMBL" id="TDL20845.1"/>
    </source>
</evidence>
<protein>
    <submittedName>
        <fullName evidence="11">Cytochrome P450</fullName>
    </submittedName>
</protein>
<keyword evidence="10" id="KW-1133">Transmembrane helix</keyword>
<dbReference type="PANTHER" id="PTHR24305">
    <property type="entry name" value="CYTOCHROME P450"/>
    <property type="match status" value="1"/>
</dbReference>
<evidence type="ECO:0000256" key="8">
    <source>
        <dbReference type="ARBA" id="ARBA00023033"/>
    </source>
</evidence>
<feature type="binding site" description="axial binding residue" evidence="9">
    <location>
        <position position="487"/>
    </location>
    <ligand>
        <name>heme</name>
        <dbReference type="ChEBI" id="CHEBI:30413"/>
    </ligand>
    <ligandPart>
        <name>Fe</name>
        <dbReference type="ChEBI" id="CHEBI:18248"/>
    </ligandPart>
</feature>
<comment type="pathway">
    <text evidence="2">Secondary metabolite biosynthesis.</text>
</comment>
<keyword evidence="6" id="KW-0560">Oxidoreductase</keyword>
<evidence type="ECO:0000256" key="10">
    <source>
        <dbReference type="SAM" id="Phobius"/>
    </source>
</evidence>
<keyword evidence="12" id="KW-1185">Reference proteome</keyword>
<dbReference type="GO" id="GO:0005506">
    <property type="term" value="F:iron ion binding"/>
    <property type="evidence" value="ECO:0007669"/>
    <property type="project" value="InterPro"/>
</dbReference>
<dbReference type="PRINTS" id="PR00385">
    <property type="entry name" value="P450"/>
</dbReference>
<keyword evidence="8" id="KW-0503">Monooxygenase</keyword>
<keyword evidence="10" id="KW-0812">Transmembrane</keyword>
<evidence type="ECO:0000256" key="1">
    <source>
        <dbReference type="ARBA" id="ARBA00001971"/>
    </source>
</evidence>
<keyword evidence="10" id="KW-0472">Membrane</keyword>
<accession>A0A4Y7Q0B5</accession>
<comment type="similarity">
    <text evidence="3">Belongs to the cytochrome P450 family.</text>
</comment>
<sequence length="545" mass="61706">MDSNLSEYLFYFSLPVLTIWHLIVFGSIFILYRLALQLLWPYFLSPLRGIPGPPILHPILGQFPTLLHGVCGFLQRSWANRYGSVVRFVGPFGVERVVFLSPQALHKILVSDWQEYPKPNFVRNILGVSAGWGLLTETGDVHRQMRRALNPAFSITSLAEQTDMYYEPTYGLVELFKAGIEAESIPSQGKVFHTYTWLSKATLDIICLAAFGYRTDSLHNPDNELADAYHNLVNIQSLPNLAIFSVFMSIPGFVPLMRSKWTTARLYLLKNVKLLAPIAIALESVDRIKRVSAQMFREKMADTEAAASDADSKRDILSRLVRMRMSNASKGDQLSDEAMMEQVITFLGAGHETTATGLAWNLWLLASHPEIQAKLRAEVGPIVEQNPCPDFRTLRQMEYLDSVVMESLRIMPPVPMTLRRCVKDDYIDNVWIPKGTMLYIPIRIVNTFKEVWGDDAEQFRPERWAELPKNYNPTFSFLSFLAGPHSCIDRTMAVAEMKAVLSVLISNFEFEPAYAGQVIRPTAAITMKPADNLPLRIRLVRQSPS</sequence>
<dbReference type="GO" id="GO:0004497">
    <property type="term" value="F:monooxygenase activity"/>
    <property type="evidence" value="ECO:0007669"/>
    <property type="project" value="UniProtKB-KW"/>
</dbReference>
<keyword evidence="5 9" id="KW-0479">Metal-binding</keyword>
<dbReference type="Gene3D" id="1.10.630.10">
    <property type="entry name" value="Cytochrome P450"/>
    <property type="match status" value="1"/>
</dbReference>
<comment type="cofactor">
    <cofactor evidence="1 9">
        <name>heme</name>
        <dbReference type="ChEBI" id="CHEBI:30413"/>
    </cofactor>
</comment>
<evidence type="ECO:0000256" key="4">
    <source>
        <dbReference type="ARBA" id="ARBA00022617"/>
    </source>
</evidence>
<evidence type="ECO:0000313" key="12">
    <source>
        <dbReference type="Proteomes" id="UP000294933"/>
    </source>
</evidence>
<dbReference type="AlphaFoldDB" id="A0A4Y7Q0B5"/>
<evidence type="ECO:0000256" key="9">
    <source>
        <dbReference type="PIRSR" id="PIRSR602401-1"/>
    </source>
</evidence>
<evidence type="ECO:0000256" key="2">
    <source>
        <dbReference type="ARBA" id="ARBA00005179"/>
    </source>
</evidence>
<dbReference type="SUPFAM" id="SSF48264">
    <property type="entry name" value="Cytochrome P450"/>
    <property type="match status" value="1"/>
</dbReference>
<dbReference type="OrthoDB" id="10029320at2759"/>
<feature type="transmembrane region" description="Helical" evidence="10">
    <location>
        <begin position="12"/>
        <end position="35"/>
    </location>
</feature>
<dbReference type="InterPro" id="IPR036396">
    <property type="entry name" value="Cyt_P450_sf"/>
</dbReference>
<dbReference type="STRING" id="50990.A0A4Y7Q0B5"/>
<dbReference type="EMBL" id="ML170185">
    <property type="protein sequence ID" value="TDL20845.1"/>
    <property type="molecule type" value="Genomic_DNA"/>
</dbReference>
<reference evidence="11 12" key="1">
    <citation type="submission" date="2018-06" db="EMBL/GenBank/DDBJ databases">
        <title>A transcriptomic atlas of mushroom development highlights an independent origin of complex multicellularity.</title>
        <authorList>
            <consortium name="DOE Joint Genome Institute"/>
            <person name="Krizsan K."/>
            <person name="Almasi E."/>
            <person name="Merenyi Z."/>
            <person name="Sahu N."/>
            <person name="Viragh M."/>
            <person name="Koszo T."/>
            <person name="Mondo S."/>
            <person name="Kiss B."/>
            <person name="Balint B."/>
            <person name="Kues U."/>
            <person name="Barry K."/>
            <person name="Hegedus J.C."/>
            <person name="Henrissat B."/>
            <person name="Johnson J."/>
            <person name="Lipzen A."/>
            <person name="Ohm R."/>
            <person name="Nagy I."/>
            <person name="Pangilinan J."/>
            <person name="Yan J."/>
            <person name="Xiong Y."/>
            <person name="Grigoriev I.V."/>
            <person name="Hibbett D.S."/>
            <person name="Nagy L.G."/>
        </authorList>
    </citation>
    <scope>NUCLEOTIDE SEQUENCE [LARGE SCALE GENOMIC DNA]</scope>
    <source>
        <strain evidence="11 12">SZMC22713</strain>
    </source>
</reference>
<dbReference type="GO" id="GO:0020037">
    <property type="term" value="F:heme binding"/>
    <property type="evidence" value="ECO:0007669"/>
    <property type="project" value="InterPro"/>
</dbReference>
<dbReference type="Pfam" id="PF00067">
    <property type="entry name" value="p450"/>
    <property type="match status" value="1"/>
</dbReference>
<proteinExistence type="inferred from homology"/>
<dbReference type="PANTHER" id="PTHR24305:SF166">
    <property type="entry name" value="CYTOCHROME P450 12A4, MITOCHONDRIAL-RELATED"/>
    <property type="match status" value="1"/>
</dbReference>
<dbReference type="Proteomes" id="UP000294933">
    <property type="component" value="Unassembled WGS sequence"/>
</dbReference>
<evidence type="ECO:0000256" key="5">
    <source>
        <dbReference type="ARBA" id="ARBA00022723"/>
    </source>
</evidence>
<evidence type="ECO:0000256" key="3">
    <source>
        <dbReference type="ARBA" id="ARBA00010617"/>
    </source>
</evidence>
<evidence type="ECO:0000256" key="7">
    <source>
        <dbReference type="ARBA" id="ARBA00023004"/>
    </source>
</evidence>
<evidence type="ECO:0000256" key="6">
    <source>
        <dbReference type="ARBA" id="ARBA00023002"/>
    </source>
</evidence>
<dbReference type="GO" id="GO:0016705">
    <property type="term" value="F:oxidoreductase activity, acting on paired donors, with incorporation or reduction of molecular oxygen"/>
    <property type="evidence" value="ECO:0007669"/>
    <property type="project" value="InterPro"/>
</dbReference>